<proteinExistence type="predicted"/>
<dbReference type="Proteomes" id="UP000198604">
    <property type="component" value="Unassembled WGS sequence"/>
</dbReference>
<dbReference type="AlphaFoldDB" id="A0A0E3WEZ5"/>
<evidence type="ECO:0000313" key="1">
    <source>
        <dbReference type="EMBL" id="CQR24588.1"/>
    </source>
</evidence>
<dbReference type="STRING" id="1608583.BN1356_00932"/>
<accession>A0A0E3WEZ5</accession>
<organism evidence="1 2">
    <name type="scientific">Streptococcus varani</name>
    <dbReference type="NCBI Taxonomy" id="1608583"/>
    <lineage>
        <taxon>Bacteria</taxon>
        <taxon>Bacillati</taxon>
        <taxon>Bacillota</taxon>
        <taxon>Bacilli</taxon>
        <taxon>Lactobacillales</taxon>
        <taxon>Streptococcaceae</taxon>
        <taxon>Streptococcus</taxon>
    </lineage>
</organism>
<reference evidence="2" key="1">
    <citation type="submission" date="2015-03" db="EMBL/GenBank/DDBJ databases">
        <authorList>
            <person name="Urmite Genomes"/>
        </authorList>
    </citation>
    <scope>NUCLEOTIDE SEQUENCE [LARGE SCALE GENOMIC DNA]</scope>
    <source>
        <strain evidence="2">FF10</strain>
    </source>
</reference>
<dbReference type="RefSeq" id="WP_093650225.1">
    <property type="nucleotide sequence ID" value="NZ_CTEN01000002.1"/>
</dbReference>
<evidence type="ECO:0000313" key="2">
    <source>
        <dbReference type="Proteomes" id="UP000198604"/>
    </source>
</evidence>
<dbReference type="Pfam" id="PF05119">
    <property type="entry name" value="Terminase_4"/>
    <property type="match status" value="1"/>
</dbReference>
<dbReference type="EMBL" id="CTEN01000002">
    <property type="protein sequence ID" value="CQR24588.1"/>
    <property type="molecule type" value="Genomic_DNA"/>
</dbReference>
<name>A0A0E3WEZ5_9STRE</name>
<protein>
    <submittedName>
        <fullName evidence="1">Uncharacterized protein</fullName>
    </submittedName>
</protein>
<gene>
    <name evidence="1" type="ORF">BN1356_00932</name>
</gene>
<dbReference type="InterPro" id="IPR006448">
    <property type="entry name" value="Phage_term_ssu_P27"/>
</dbReference>
<dbReference type="OrthoDB" id="2877109at2"/>
<sequence length="108" mass="12462">MEKTIKEIEKQLLSKVGRFSKNKKDAVELEKVKRYMNLVRQYYSLQVEIDSLGLLVETRNAAQTFIKDNPAVKLQLQISAQLLAIEKSFSFTVENSPIKQDEDTEDLI</sequence>
<keyword evidence="2" id="KW-1185">Reference proteome</keyword>